<reference evidence="2 3" key="1">
    <citation type="submission" date="2016-02" db="EMBL/GenBank/DDBJ databases">
        <title>Comparison of Clostridium stercorarium subspecies using comparative genomics and transcriptomics.</title>
        <authorList>
            <person name="Schellenberg J."/>
            <person name="Thallinger G."/>
            <person name="Levin D.B."/>
            <person name="Zhang X."/>
            <person name="Alvare G."/>
            <person name="Fristensky B."/>
            <person name="Sparling R."/>
        </authorList>
    </citation>
    <scope>NUCLEOTIDE SEQUENCE [LARGE SCALE GENOMIC DNA]</scope>
    <source>
        <strain evidence="2 3">DSM 2910</strain>
    </source>
</reference>
<dbReference type="Pfam" id="PF02229">
    <property type="entry name" value="PC4"/>
    <property type="match status" value="1"/>
</dbReference>
<protein>
    <submittedName>
        <fullName evidence="2">Transcriptional coactivator p15</fullName>
    </submittedName>
</protein>
<dbReference type="OrthoDB" id="2085353at2"/>
<evidence type="ECO:0000313" key="3">
    <source>
        <dbReference type="Proteomes" id="UP000092971"/>
    </source>
</evidence>
<dbReference type="InterPro" id="IPR009044">
    <property type="entry name" value="ssDNA-bd_transcriptional_reg"/>
</dbReference>
<dbReference type="SUPFAM" id="SSF54447">
    <property type="entry name" value="ssDNA-binding transcriptional regulator domain"/>
    <property type="match status" value="1"/>
</dbReference>
<gene>
    <name evidence="2" type="ORF">CSTERTH_10900</name>
</gene>
<dbReference type="GO" id="GO:0003677">
    <property type="term" value="F:DNA binding"/>
    <property type="evidence" value="ECO:0007669"/>
    <property type="project" value="InterPro"/>
</dbReference>
<sequence>MSSFWDSEELLGKLPKNSREEIHIKQVVKNGKEYLDIRTFWYDPADDTYKPSQKCVTIPFEVIAELKSIIQNIKE</sequence>
<dbReference type="Gene3D" id="2.30.31.10">
    <property type="entry name" value="Transcriptional Coactivator Pc4, Chain A"/>
    <property type="match status" value="1"/>
</dbReference>
<evidence type="ECO:0000259" key="1">
    <source>
        <dbReference type="Pfam" id="PF02229"/>
    </source>
</evidence>
<dbReference type="EMBL" id="CP014672">
    <property type="protein sequence ID" value="ANW99499.1"/>
    <property type="molecule type" value="Genomic_DNA"/>
</dbReference>
<dbReference type="Proteomes" id="UP000092971">
    <property type="component" value="Chromosome"/>
</dbReference>
<feature type="domain" description="Transcriptional coactivator p15 (PC4) C-terminal" evidence="1">
    <location>
        <begin position="30"/>
        <end position="69"/>
    </location>
</feature>
<evidence type="ECO:0000313" key="2">
    <source>
        <dbReference type="EMBL" id="ANW99499.1"/>
    </source>
</evidence>
<accession>A0A1B1YFG1</accession>
<dbReference type="GO" id="GO:0006355">
    <property type="term" value="P:regulation of DNA-templated transcription"/>
    <property type="evidence" value="ECO:0007669"/>
    <property type="project" value="InterPro"/>
</dbReference>
<name>A0A1B1YFG1_THEST</name>
<proteinExistence type="predicted"/>
<dbReference type="InterPro" id="IPR003173">
    <property type="entry name" value="PC4_C"/>
</dbReference>
<organism evidence="2 3">
    <name type="scientific">Thermoclostridium stercorarium subsp. thermolacticum DSM 2910</name>
    <dbReference type="NCBI Taxonomy" id="1121336"/>
    <lineage>
        <taxon>Bacteria</taxon>
        <taxon>Bacillati</taxon>
        <taxon>Bacillota</taxon>
        <taxon>Clostridia</taxon>
        <taxon>Eubacteriales</taxon>
        <taxon>Oscillospiraceae</taxon>
        <taxon>Thermoclostridium</taxon>
    </lineage>
</organism>
<dbReference type="RefSeq" id="WP_054632638.1">
    <property type="nucleotide sequence ID" value="NZ_CP014672.1"/>
</dbReference>
<dbReference type="AlphaFoldDB" id="A0A1B1YFG1"/>